<dbReference type="Gene3D" id="3.30.950.10">
    <property type="entry name" value="Methyltransferase, Cobalt-precorrin-4 Transmethylase, Domain 2"/>
    <property type="match status" value="1"/>
</dbReference>
<dbReference type="SUPFAM" id="SSF53790">
    <property type="entry name" value="Tetrapyrrole methylase"/>
    <property type="match status" value="1"/>
</dbReference>
<comment type="pathway">
    <text evidence="1">Cofactor biosynthesis; adenosylcobalamin biosynthesis.</text>
</comment>
<dbReference type="GO" id="GO:0043819">
    <property type="term" value="F:precorrin-6A synthase (deacetylating) activity"/>
    <property type="evidence" value="ECO:0007669"/>
    <property type="project" value="UniProtKB-EC"/>
</dbReference>
<dbReference type="Gene3D" id="3.40.1010.10">
    <property type="entry name" value="Cobalt-precorrin-4 Transmethylase, Domain 1"/>
    <property type="match status" value="1"/>
</dbReference>
<keyword evidence="9" id="KW-1185">Reference proteome</keyword>
<sequence>MSEASFDLALIGIGTGNPDHLTFQGAAAMRDADLIIIPRKGEDKADLADLRREICARVLEGAETRIAEFDLPKRDADGDYLAGVSDWHDAIAAVWTETVASADPAPKKVALLIWGDPSLYDSSLRIAARLDPRPSIRVIPGITALQALCAAHAIPFNDVGAPVLVTTGRRLRERGFPADADTVAVMLDGACAFQSLDPEGLMIWWGAYLGMDGEMLFSGPLAEVGPKIVAARAEAREQRGWIMDIYLIRRTVRAA</sequence>
<dbReference type="PANTHER" id="PTHR43467:SF1">
    <property type="entry name" value="PRECORRIN-6A SYNTHASE [DEACETYLATING]"/>
    <property type="match status" value="1"/>
</dbReference>
<evidence type="ECO:0000256" key="4">
    <source>
        <dbReference type="ARBA" id="ARBA00022679"/>
    </source>
</evidence>
<dbReference type="InterPro" id="IPR014777">
    <property type="entry name" value="4pyrrole_Mease_sub1"/>
</dbReference>
<comment type="caution">
    <text evidence="8">The sequence shown here is derived from an EMBL/GenBank/DDBJ whole genome shotgun (WGS) entry which is preliminary data.</text>
</comment>
<dbReference type="RefSeq" id="WP_264599641.1">
    <property type="nucleotide sequence ID" value="NZ_JAOQNS010000001.1"/>
</dbReference>
<dbReference type="CDD" id="cd11643">
    <property type="entry name" value="Precorrin-6A-synthase"/>
    <property type="match status" value="1"/>
</dbReference>
<keyword evidence="4 6" id="KW-0808">Transferase</keyword>
<keyword evidence="2" id="KW-0169">Cobalamin biosynthesis</keyword>
<comment type="function">
    <text evidence="6">Catalyzes the methylation of C-1 in precorrin-5 and the subsequent extrusion of acetic acid from the resulting intermediate to form cobalt-precorrin-6A.</text>
</comment>
<evidence type="ECO:0000313" key="9">
    <source>
        <dbReference type="Proteomes" id="UP001209755"/>
    </source>
</evidence>
<dbReference type="InterPro" id="IPR012797">
    <property type="entry name" value="CobF"/>
</dbReference>
<gene>
    <name evidence="8" type="ORF">M2319_000279</name>
</gene>
<accession>A0ABT3H6F3</accession>
<dbReference type="GO" id="GO:0032259">
    <property type="term" value="P:methylation"/>
    <property type="evidence" value="ECO:0007669"/>
    <property type="project" value="UniProtKB-KW"/>
</dbReference>
<keyword evidence="3 6" id="KW-0489">Methyltransferase</keyword>
<reference evidence="9" key="1">
    <citation type="submission" date="2023-07" db="EMBL/GenBank/DDBJ databases">
        <title>Genome sequencing of Purple Non-Sulfur Bacteria from various extreme environments.</title>
        <authorList>
            <person name="Mayer M."/>
        </authorList>
    </citation>
    <scope>NUCLEOTIDE SEQUENCE [LARGE SCALE GENOMIC DNA]</scope>
    <source>
        <strain evidence="9">DSM 17935</strain>
    </source>
</reference>
<dbReference type="InterPro" id="IPR035996">
    <property type="entry name" value="4pyrrol_Methylase_sf"/>
</dbReference>
<evidence type="ECO:0000256" key="5">
    <source>
        <dbReference type="ARBA" id="ARBA00022691"/>
    </source>
</evidence>
<dbReference type="Pfam" id="PF00590">
    <property type="entry name" value="TP_methylase"/>
    <property type="match status" value="1"/>
</dbReference>
<keyword evidence="5 6" id="KW-0949">S-adenosyl-L-methionine</keyword>
<dbReference type="EMBL" id="JAOQNS010000001">
    <property type="protein sequence ID" value="MCW2305963.1"/>
    <property type="molecule type" value="Genomic_DNA"/>
</dbReference>
<evidence type="ECO:0000256" key="1">
    <source>
        <dbReference type="ARBA" id="ARBA00004953"/>
    </source>
</evidence>
<dbReference type="InterPro" id="IPR014776">
    <property type="entry name" value="4pyrrole_Mease_sub2"/>
</dbReference>
<evidence type="ECO:0000259" key="7">
    <source>
        <dbReference type="Pfam" id="PF00590"/>
    </source>
</evidence>
<protein>
    <recommendedName>
        <fullName evidence="6">Precorrin-6A synthase [deacetylating]</fullName>
        <ecNumber evidence="6">2.1.1.152</ecNumber>
    </recommendedName>
</protein>
<proteinExistence type="predicted"/>
<organism evidence="8 9">
    <name type="scientific">Rhodobium gokarnense</name>
    <dbReference type="NCBI Taxonomy" id="364296"/>
    <lineage>
        <taxon>Bacteria</taxon>
        <taxon>Pseudomonadati</taxon>
        <taxon>Pseudomonadota</taxon>
        <taxon>Alphaproteobacteria</taxon>
        <taxon>Hyphomicrobiales</taxon>
        <taxon>Rhodobiaceae</taxon>
        <taxon>Rhodobium</taxon>
    </lineage>
</organism>
<dbReference type="EC" id="2.1.1.152" evidence="6"/>
<evidence type="ECO:0000313" key="8">
    <source>
        <dbReference type="EMBL" id="MCW2305963.1"/>
    </source>
</evidence>
<feature type="domain" description="Tetrapyrrole methylase" evidence="7">
    <location>
        <begin position="8"/>
        <end position="224"/>
    </location>
</feature>
<dbReference type="PANTHER" id="PTHR43467">
    <property type="entry name" value="COBALT-PRECORRIN-2 C(20)-METHYLTRANSFERASE"/>
    <property type="match status" value="1"/>
</dbReference>
<evidence type="ECO:0000256" key="6">
    <source>
        <dbReference type="PIRNR" id="PIRNR036525"/>
    </source>
</evidence>
<dbReference type="PIRSF" id="PIRSF036525">
    <property type="entry name" value="CobF"/>
    <property type="match status" value="1"/>
</dbReference>
<dbReference type="NCBIfam" id="TIGR02434">
    <property type="entry name" value="CobF"/>
    <property type="match status" value="1"/>
</dbReference>
<name>A0ABT3H6F3_9HYPH</name>
<evidence type="ECO:0000256" key="3">
    <source>
        <dbReference type="ARBA" id="ARBA00022603"/>
    </source>
</evidence>
<dbReference type="Proteomes" id="UP001209755">
    <property type="component" value="Unassembled WGS sequence"/>
</dbReference>
<dbReference type="InterPro" id="IPR000878">
    <property type="entry name" value="4pyrrol_Mease"/>
</dbReference>
<comment type="catalytic activity">
    <reaction evidence="6">
        <text>precorrin-5 + S-adenosyl-L-methionine + H2O = precorrin-6A + acetate + S-adenosyl-L-homocysteine + 2 H(+)</text>
        <dbReference type="Rhea" id="RHEA:18261"/>
        <dbReference type="ChEBI" id="CHEBI:15377"/>
        <dbReference type="ChEBI" id="CHEBI:15378"/>
        <dbReference type="ChEBI" id="CHEBI:30089"/>
        <dbReference type="ChEBI" id="CHEBI:57856"/>
        <dbReference type="ChEBI" id="CHEBI:59789"/>
        <dbReference type="ChEBI" id="CHEBI:77871"/>
        <dbReference type="ChEBI" id="CHEBI:77872"/>
        <dbReference type="EC" id="2.1.1.152"/>
    </reaction>
</comment>
<evidence type="ECO:0000256" key="2">
    <source>
        <dbReference type="ARBA" id="ARBA00022573"/>
    </source>
</evidence>